<evidence type="ECO:0000313" key="1">
    <source>
        <dbReference type="EMBL" id="SKA00046.1"/>
    </source>
</evidence>
<protein>
    <submittedName>
        <fullName evidence="1">Uncharacterized protein</fullName>
    </submittedName>
</protein>
<dbReference type="EMBL" id="FUWZ01000002">
    <property type="protein sequence ID" value="SKA00046.1"/>
    <property type="molecule type" value="Genomic_DNA"/>
</dbReference>
<proteinExistence type="predicted"/>
<name>A0A1T4Q8T8_9BACT</name>
<dbReference type="AlphaFoldDB" id="A0A1T4Q8T8"/>
<accession>A0A1T4Q8T8</accession>
<organism evidence="1 2">
    <name type="scientific">Chitinophaga eiseniae</name>
    <dbReference type="NCBI Taxonomy" id="634771"/>
    <lineage>
        <taxon>Bacteria</taxon>
        <taxon>Pseudomonadati</taxon>
        <taxon>Bacteroidota</taxon>
        <taxon>Chitinophagia</taxon>
        <taxon>Chitinophagales</taxon>
        <taxon>Chitinophagaceae</taxon>
        <taxon>Chitinophaga</taxon>
    </lineage>
</organism>
<sequence length="43" mass="5082">MIMTIGGHLSNYKIRVKKNQDGGAVLIRYQNKQYARRLKYELL</sequence>
<evidence type="ECO:0000313" key="2">
    <source>
        <dbReference type="Proteomes" id="UP000190367"/>
    </source>
</evidence>
<reference evidence="2" key="1">
    <citation type="submission" date="2017-02" db="EMBL/GenBank/DDBJ databases">
        <authorList>
            <person name="Varghese N."/>
            <person name="Submissions S."/>
        </authorList>
    </citation>
    <scope>NUCLEOTIDE SEQUENCE [LARGE SCALE GENOMIC DNA]</scope>
    <source>
        <strain evidence="2">DSM 22224</strain>
    </source>
</reference>
<gene>
    <name evidence="1" type="ORF">SAMN04488128_102225</name>
</gene>
<keyword evidence="2" id="KW-1185">Reference proteome</keyword>
<dbReference type="Proteomes" id="UP000190367">
    <property type="component" value="Unassembled WGS sequence"/>
</dbReference>